<dbReference type="InterPro" id="IPR050509">
    <property type="entry name" value="CoA-transferase_III"/>
</dbReference>
<dbReference type="RefSeq" id="WP_046172519.1">
    <property type="nucleotide sequence ID" value="NZ_LAPV01000164.1"/>
</dbReference>
<dbReference type="PANTHER" id="PTHR48228:SF4">
    <property type="entry name" value="BLR3030 PROTEIN"/>
    <property type="match status" value="1"/>
</dbReference>
<evidence type="ECO:0008006" key="3">
    <source>
        <dbReference type="Google" id="ProtNLM"/>
    </source>
</evidence>
<dbReference type="Proteomes" id="UP000033519">
    <property type="component" value="Unassembled WGS sequence"/>
</dbReference>
<sequence length="466" mass="50177">MRTVSEITSELVALVGMQSAAPQAVALGGREPGLPSSFRVGAAAQATFAAVGIAAAQRLRRRTGISQTVLADMEHAVAAFQSERFLSLNGQRVKGFRDPLAGVYRCRNDGWFRPHITFPHHKTALLQVLGLRPDVERDGLAAEIGQWNSVALEEAVYRSNGVGAALRTAAEWDDHPQSAAVAADPLIRLTRIADAPARDVRSQRDLPLDRVRVLDLTRVIAGPVCGRALAAYGAEVLAVSSDRLPAIEQLVLDTNRGKRSANIDLETAEGASILRRLVHTVDIFLQSYRPGSLAARGFGPADLAKLRPGLIYVQLSAFGDKGPWANRRGFDSLVQTATGFNAEEMAAARSDTPMELPCQILDHASGQLMALGAIAALEHRAREGGSWQVDVSLAATGRWLKSLGRLEDGLSFEYRGSRPEDMSPQTRSIFGSMQGVKPTPQFSKTVLPDLRPTVSLGSDPALWSDQ</sequence>
<protein>
    <recommendedName>
        <fullName evidence="3">Carnitine dehydratase</fullName>
    </recommendedName>
</protein>
<dbReference type="InterPro" id="IPR003673">
    <property type="entry name" value="CoA-Trfase_fam_III"/>
</dbReference>
<dbReference type="SUPFAM" id="SSF89796">
    <property type="entry name" value="CoA-transferase family III (CaiB/BaiF)"/>
    <property type="match status" value="2"/>
</dbReference>
<evidence type="ECO:0000313" key="2">
    <source>
        <dbReference type="Proteomes" id="UP000033519"/>
    </source>
</evidence>
<dbReference type="PANTHER" id="PTHR48228">
    <property type="entry name" value="SUCCINYL-COA--D-CITRAMALATE COA-TRANSFERASE"/>
    <property type="match status" value="1"/>
</dbReference>
<gene>
    <name evidence="1" type="ORF">WH91_18690</name>
</gene>
<reference evidence="1 2" key="1">
    <citation type="submission" date="2015-03" db="EMBL/GenBank/DDBJ databases">
        <authorList>
            <person name="Lepp D."/>
            <person name="Hassan Y.I."/>
            <person name="Li X.-Z."/>
            <person name="Zhou T."/>
        </authorList>
    </citation>
    <scope>NUCLEOTIDE SEQUENCE [LARGE SCALE GENOMIC DNA]</scope>
    <source>
        <strain evidence="1 2">Cr7-05</strain>
    </source>
</reference>
<dbReference type="Pfam" id="PF02515">
    <property type="entry name" value="CoA_transf_3"/>
    <property type="match status" value="2"/>
</dbReference>
<keyword evidence="2" id="KW-1185">Reference proteome</keyword>
<evidence type="ECO:0000313" key="1">
    <source>
        <dbReference type="EMBL" id="KKC31575.1"/>
    </source>
</evidence>
<proteinExistence type="predicted"/>
<dbReference type="InterPro" id="IPR023606">
    <property type="entry name" value="CoA-Trfase_III_dom_1_sf"/>
</dbReference>
<organism evidence="1 2">
    <name type="scientific">Devosia psychrophila</name>
    <dbReference type="NCBI Taxonomy" id="728005"/>
    <lineage>
        <taxon>Bacteria</taxon>
        <taxon>Pseudomonadati</taxon>
        <taxon>Pseudomonadota</taxon>
        <taxon>Alphaproteobacteria</taxon>
        <taxon>Hyphomicrobiales</taxon>
        <taxon>Devosiaceae</taxon>
        <taxon>Devosia</taxon>
    </lineage>
</organism>
<dbReference type="EMBL" id="LAPV01000164">
    <property type="protein sequence ID" value="KKC31575.1"/>
    <property type="molecule type" value="Genomic_DNA"/>
</dbReference>
<dbReference type="InterPro" id="IPR044855">
    <property type="entry name" value="CoA-Trfase_III_dom3_sf"/>
</dbReference>
<dbReference type="Gene3D" id="3.40.50.10540">
    <property type="entry name" value="Crotonobetainyl-coa:carnitine coa-transferase, domain 1"/>
    <property type="match status" value="2"/>
</dbReference>
<dbReference type="Gene3D" id="3.30.1540.10">
    <property type="entry name" value="formyl-coa transferase, domain 3"/>
    <property type="match status" value="1"/>
</dbReference>
<name>A0ABR5DU82_9HYPH</name>
<accession>A0ABR5DU82</accession>
<comment type="caution">
    <text evidence="1">The sequence shown here is derived from an EMBL/GenBank/DDBJ whole genome shotgun (WGS) entry which is preliminary data.</text>
</comment>